<reference evidence="2" key="1">
    <citation type="journal article" date="2014" name="Int. J. Syst. Evol. Microbiol.">
        <title>Complete genome sequence of Corynebacterium casei LMG S-19264T (=DSM 44701T), isolated from a smear-ripened cheese.</title>
        <authorList>
            <consortium name="US DOE Joint Genome Institute (JGI-PGF)"/>
            <person name="Walter F."/>
            <person name="Albersmeier A."/>
            <person name="Kalinowski J."/>
            <person name="Ruckert C."/>
        </authorList>
    </citation>
    <scope>NUCLEOTIDE SEQUENCE</scope>
    <source>
        <strain evidence="2">JCM 4956</strain>
    </source>
</reference>
<organism evidence="2 3">
    <name type="scientific">Streptomyces fructofermentans</name>
    <dbReference type="NCBI Taxonomy" id="152141"/>
    <lineage>
        <taxon>Bacteria</taxon>
        <taxon>Bacillati</taxon>
        <taxon>Actinomycetota</taxon>
        <taxon>Actinomycetes</taxon>
        <taxon>Kitasatosporales</taxon>
        <taxon>Streptomycetaceae</taxon>
        <taxon>Streptomyces</taxon>
    </lineage>
</organism>
<dbReference type="EMBL" id="BMWD01000019">
    <property type="protein sequence ID" value="GGX76455.1"/>
    <property type="molecule type" value="Genomic_DNA"/>
</dbReference>
<proteinExistence type="predicted"/>
<reference evidence="2" key="2">
    <citation type="submission" date="2020-09" db="EMBL/GenBank/DDBJ databases">
        <authorList>
            <person name="Sun Q."/>
            <person name="Ohkuma M."/>
        </authorList>
    </citation>
    <scope>NUCLEOTIDE SEQUENCE</scope>
    <source>
        <strain evidence="2">JCM 4956</strain>
    </source>
</reference>
<dbReference type="Proteomes" id="UP000645555">
    <property type="component" value="Unassembled WGS sequence"/>
</dbReference>
<sequence>MPCAVRIAGPVEAQWCGSPSPADAPCLNVPDSASAPHPADESNPLTVRPHGRADFGRFAAARGSGCPGSGRSCPRFRHAGAVRAGAGGSCGMLDPELLAGK</sequence>
<name>A0A918KWJ9_9ACTN</name>
<evidence type="ECO:0000313" key="2">
    <source>
        <dbReference type="EMBL" id="GGX76455.1"/>
    </source>
</evidence>
<comment type="caution">
    <text evidence="2">The sequence shown here is derived from an EMBL/GenBank/DDBJ whole genome shotgun (WGS) entry which is preliminary data.</text>
</comment>
<protein>
    <submittedName>
        <fullName evidence="2">Uncharacterized protein</fullName>
    </submittedName>
</protein>
<dbReference type="AlphaFoldDB" id="A0A918KWJ9"/>
<keyword evidence="3" id="KW-1185">Reference proteome</keyword>
<evidence type="ECO:0000256" key="1">
    <source>
        <dbReference type="SAM" id="MobiDB-lite"/>
    </source>
</evidence>
<gene>
    <name evidence="2" type="ORF">GCM10010515_50320</name>
</gene>
<accession>A0A918KWJ9</accession>
<evidence type="ECO:0000313" key="3">
    <source>
        <dbReference type="Proteomes" id="UP000645555"/>
    </source>
</evidence>
<feature type="region of interest" description="Disordered" evidence="1">
    <location>
        <begin position="27"/>
        <end position="51"/>
    </location>
</feature>